<dbReference type="PANTHER" id="PTHR45856">
    <property type="entry name" value="ALPHA/BETA-HYDROLASES SUPERFAMILY PROTEIN"/>
    <property type="match status" value="1"/>
</dbReference>
<evidence type="ECO:0000313" key="5">
    <source>
        <dbReference type="Proteomes" id="UP000717364"/>
    </source>
</evidence>
<dbReference type="CDD" id="cd00519">
    <property type="entry name" value="Lipase_3"/>
    <property type="match status" value="1"/>
</dbReference>
<dbReference type="RefSeq" id="WP_215610859.1">
    <property type="nucleotide sequence ID" value="NZ_JADOES010000059.1"/>
</dbReference>
<organism evidence="4 5">
    <name type="scientific">Leptothoe spongobia TAU-MAC 1115</name>
    <dbReference type="NCBI Taxonomy" id="1967444"/>
    <lineage>
        <taxon>Bacteria</taxon>
        <taxon>Bacillati</taxon>
        <taxon>Cyanobacteriota</taxon>
        <taxon>Cyanophyceae</taxon>
        <taxon>Nodosilineales</taxon>
        <taxon>Cymatolegaceae</taxon>
        <taxon>Leptothoe</taxon>
        <taxon>Leptothoe spongobia</taxon>
    </lineage>
</organism>
<dbReference type="EMBL" id="JADOES010000059">
    <property type="protein sequence ID" value="MBT9317797.1"/>
    <property type="molecule type" value="Genomic_DNA"/>
</dbReference>
<reference evidence="4" key="1">
    <citation type="submission" date="2020-11" db="EMBL/GenBank/DDBJ databases">
        <authorList>
            <person name="Konstantinou D."/>
            <person name="Gkelis S."/>
            <person name="Popin R."/>
            <person name="Fewer D."/>
            <person name="Sivonen K."/>
        </authorList>
    </citation>
    <scope>NUCLEOTIDE SEQUENCE</scope>
    <source>
        <strain evidence="4">TAU-MAC 1115</strain>
    </source>
</reference>
<dbReference type="GO" id="GO:0006629">
    <property type="term" value="P:lipid metabolic process"/>
    <property type="evidence" value="ECO:0007669"/>
    <property type="project" value="InterPro"/>
</dbReference>
<name>A0A947DIE5_9CYAN</name>
<keyword evidence="5" id="KW-1185">Reference proteome</keyword>
<dbReference type="SUPFAM" id="SSF53474">
    <property type="entry name" value="alpha/beta-Hydrolases"/>
    <property type="match status" value="1"/>
</dbReference>
<dbReference type="Gene3D" id="3.40.50.1820">
    <property type="entry name" value="alpha/beta hydrolase"/>
    <property type="match status" value="1"/>
</dbReference>
<feature type="region of interest" description="Disordered" evidence="1">
    <location>
        <begin position="590"/>
        <end position="611"/>
    </location>
</feature>
<evidence type="ECO:0000259" key="3">
    <source>
        <dbReference type="Pfam" id="PF01764"/>
    </source>
</evidence>
<gene>
    <name evidence="4" type="ORF">IXB50_20455</name>
</gene>
<evidence type="ECO:0000256" key="2">
    <source>
        <dbReference type="SAM" id="Phobius"/>
    </source>
</evidence>
<keyword evidence="2" id="KW-0812">Transmembrane</keyword>
<accession>A0A947DIE5</accession>
<reference evidence="4" key="2">
    <citation type="journal article" date="2021" name="Mar. Drugs">
        <title>Genome Reduction and Secondary Metabolism of the Marine Sponge-Associated Cyanobacterium Leptothoe.</title>
        <authorList>
            <person name="Konstantinou D."/>
            <person name="Popin R.V."/>
            <person name="Fewer D.P."/>
            <person name="Sivonen K."/>
            <person name="Gkelis S."/>
        </authorList>
    </citation>
    <scope>NUCLEOTIDE SEQUENCE</scope>
    <source>
        <strain evidence="4">TAU-MAC 1115</strain>
    </source>
</reference>
<dbReference type="InterPro" id="IPR051218">
    <property type="entry name" value="Sec_MonoDiacylglyc_Lipase"/>
</dbReference>
<dbReference type="AlphaFoldDB" id="A0A947DIE5"/>
<dbReference type="InterPro" id="IPR029058">
    <property type="entry name" value="AB_hydrolase_fold"/>
</dbReference>
<protein>
    <submittedName>
        <fullName evidence="4">Lipase family protein</fullName>
    </submittedName>
</protein>
<keyword evidence="2" id="KW-0472">Membrane</keyword>
<sequence>MRRSVNIRSISTKVALSLLGSVLLIGGAPHGTRVDANLAINQPEPAETGILPLLEDEITPLIELADPNDVNKQRQQFLFVQGLFAVAVGLSSLALVHGVRSYGKRHKQQQLEFLRHVTREFENDPDIAQALKILDFEEYRSYQDGCNHGIATQATTFNVTDDLLSRALADDESRQYQRALLEKLSPDAENYESAVSNYYAETTVRDWFNKMLNSIEHFSHLVEAKVFTVKEVKPWLLYWVRLIADEKYRRNHDSRIYNQLYNYIHDHGFNGVKELFERFGYRILRTPYQEDDFYQLKDFHHYNTGLALSMAKTSMLVYQDIRYVLEILELWGIKDTRDDFQYFNDKEYDTQAFIFRTDNCIVLAFRGSQEIRDWYTNFSTKLRKFTIRREGQTTISSYKGRVHTGFFLGWASVEKGVLAQIKNWQNELNPGEALPPLLITGHSLGGALATMAAASLQDNNISVAGLYTFGQPRVGDRSFTRQLNANLVGKVFRFINNNDVVPHVPPPFSLRSPTRLYAHLGTVKYFNSKGSLVTNYKILSRALDGLIGLVKSLFESGFDLISDHSMSYYISYLAKAMDEEKQDRVATKLETDVNRSGGGPDNATAPVKKSV</sequence>
<dbReference type="InterPro" id="IPR002921">
    <property type="entry name" value="Fungal_lipase-type"/>
</dbReference>
<evidence type="ECO:0000256" key="1">
    <source>
        <dbReference type="SAM" id="MobiDB-lite"/>
    </source>
</evidence>
<dbReference type="Proteomes" id="UP000717364">
    <property type="component" value="Unassembled WGS sequence"/>
</dbReference>
<dbReference type="PANTHER" id="PTHR45856:SF24">
    <property type="entry name" value="FUNGAL LIPASE-LIKE DOMAIN-CONTAINING PROTEIN"/>
    <property type="match status" value="1"/>
</dbReference>
<dbReference type="Pfam" id="PF01764">
    <property type="entry name" value="Lipase_3"/>
    <property type="match status" value="1"/>
</dbReference>
<evidence type="ECO:0000313" key="4">
    <source>
        <dbReference type="EMBL" id="MBT9317797.1"/>
    </source>
</evidence>
<comment type="caution">
    <text evidence="4">The sequence shown here is derived from an EMBL/GenBank/DDBJ whole genome shotgun (WGS) entry which is preliminary data.</text>
</comment>
<feature type="domain" description="Fungal lipase-type" evidence="3">
    <location>
        <begin position="362"/>
        <end position="507"/>
    </location>
</feature>
<feature type="transmembrane region" description="Helical" evidence="2">
    <location>
        <begin position="77"/>
        <end position="99"/>
    </location>
</feature>
<keyword evidence="2" id="KW-1133">Transmembrane helix</keyword>
<proteinExistence type="predicted"/>